<dbReference type="EMBL" id="LRQE01000034">
    <property type="protein sequence ID" value="KXA29665.1"/>
    <property type="molecule type" value="Genomic_DNA"/>
</dbReference>
<accession>A0A133PM95</accession>
<dbReference type="RefSeq" id="WP_269433038.1">
    <property type="nucleotide sequence ID" value="NZ_KQ957101.1"/>
</dbReference>
<feature type="transmembrane region" description="Helical" evidence="1">
    <location>
        <begin position="12"/>
        <end position="35"/>
    </location>
</feature>
<dbReference type="Proteomes" id="UP000070174">
    <property type="component" value="Unassembled WGS sequence"/>
</dbReference>
<comment type="caution">
    <text evidence="2">The sequence shown here is derived from an EMBL/GenBank/DDBJ whole genome shotgun (WGS) entry which is preliminary data.</text>
</comment>
<organism evidence="2">
    <name type="scientific">Peptoniphilus harei</name>
    <dbReference type="NCBI Taxonomy" id="54005"/>
    <lineage>
        <taxon>Bacteria</taxon>
        <taxon>Bacillati</taxon>
        <taxon>Bacillota</taxon>
        <taxon>Tissierellia</taxon>
        <taxon>Tissierellales</taxon>
        <taxon>Peptoniphilaceae</taxon>
        <taxon>Peptoniphilus</taxon>
    </lineage>
</organism>
<sequence length="40" mass="4703">MEKYSETIRIGIHLILNLGLEFIKIYLLARILGLLKKFDI</sequence>
<name>A0A133PM95_9FIRM</name>
<dbReference type="PATRIC" id="fig|54005.3.peg.1274"/>
<evidence type="ECO:0000256" key="1">
    <source>
        <dbReference type="SAM" id="Phobius"/>
    </source>
</evidence>
<dbReference type="AlphaFoldDB" id="A0A133PM95"/>
<reference evidence="2 3" key="1">
    <citation type="submission" date="2016-01" db="EMBL/GenBank/DDBJ databases">
        <authorList>
            <person name="Oliw E.H."/>
        </authorList>
    </citation>
    <scope>NUCLEOTIDE SEQUENCE [LARGE SCALE GENOMIC DNA]</scope>
    <source>
        <strain evidence="2 3">CMW7756A</strain>
    </source>
</reference>
<keyword evidence="1" id="KW-0812">Transmembrane</keyword>
<keyword evidence="1" id="KW-1133">Transmembrane helix</keyword>
<gene>
    <name evidence="2" type="ORF">HMPREF3229_01291</name>
</gene>
<keyword evidence="1" id="KW-0472">Membrane</keyword>
<protein>
    <submittedName>
        <fullName evidence="2">Uncharacterized protein</fullName>
    </submittedName>
</protein>
<evidence type="ECO:0000313" key="3">
    <source>
        <dbReference type="Proteomes" id="UP000070174"/>
    </source>
</evidence>
<evidence type="ECO:0000313" key="2">
    <source>
        <dbReference type="EMBL" id="KXA29665.1"/>
    </source>
</evidence>
<proteinExistence type="predicted"/>